<comment type="caution">
    <text evidence="3">The sequence shown here is derived from an EMBL/GenBank/DDBJ whole genome shotgun (WGS) entry which is preliminary data.</text>
</comment>
<dbReference type="PROSITE" id="PS00409">
    <property type="entry name" value="PROKAR_NTER_METHYL"/>
    <property type="match status" value="1"/>
</dbReference>
<keyword evidence="1" id="KW-0472">Membrane</keyword>
<dbReference type="RefSeq" id="WP_132583442.1">
    <property type="nucleotide sequence ID" value="NZ_SMAJ01000010.1"/>
</dbReference>
<accession>A0A4R3LXJ8</accession>
<dbReference type="Gene3D" id="3.30.1690.10">
    <property type="entry name" value="TcpA-like pilin"/>
    <property type="match status" value="1"/>
</dbReference>
<reference evidence="3 4" key="1">
    <citation type="submission" date="2019-03" db="EMBL/GenBank/DDBJ databases">
        <title>Genomic Encyclopedia of Type Strains, Phase IV (KMG-IV): sequencing the most valuable type-strain genomes for metagenomic binning, comparative biology and taxonomic classification.</title>
        <authorList>
            <person name="Goeker M."/>
        </authorList>
    </citation>
    <scope>NUCLEOTIDE SEQUENCE [LARGE SCALE GENOMIC DNA]</scope>
    <source>
        <strain evidence="3 4">DSM 24591</strain>
    </source>
</reference>
<feature type="transmembrane region" description="Helical" evidence="1">
    <location>
        <begin position="25"/>
        <end position="49"/>
    </location>
</feature>
<protein>
    <submittedName>
        <fullName evidence="3">Prepilin-type N-terminal cleavage/methylation domain-containing protein</fullName>
    </submittedName>
</protein>
<dbReference type="InterPro" id="IPR012902">
    <property type="entry name" value="N_methyl_site"/>
</dbReference>
<dbReference type="Pfam" id="PF07963">
    <property type="entry name" value="N_methyl"/>
    <property type="match status" value="1"/>
</dbReference>
<sequence length="200" mass="20652">MSYFALASRAGFGDRRRRLSRQRGFSLIEVSIVTAIVLLLAIIGIPAIGSYVVENKVPKIGEEMARFILQTKVNAPSGSTTPYAGIGTPNFANQVRESSLFSVSGSDAAPTVLHGLGNSGEVTVAEASAGAAFAITLSKVNNAACPSIASVMQRVSDIMTITPEGGTAAVIKDNTTAYSALTAEASCAKGDANQFVFTAS</sequence>
<dbReference type="InterPro" id="IPR045584">
    <property type="entry name" value="Pilin-like"/>
</dbReference>
<proteinExistence type="predicted"/>
<dbReference type="EMBL" id="SMAJ01000010">
    <property type="protein sequence ID" value="TCT05352.1"/>
    <property type="molecule type" value="Genomic_DNA"/>
</dbReference>
<evidence type="ECO:0000313" key="3">
    <source>
        <dbReference type="EMBL" id="TCT05352.1"/>
    </source>
</evidence>
<evidence type="ECO:0000313" key="4">
    <source>
        <dbReference type="Proteomes" id="UP000295525"/>
    </source>
</evidence>
<dbReference type="NCBIfam" id="TIGR02532">
    <property type="entry name" value="IV_pilin_GFxxxE"/>
    <property type="match status" value="1"/>
</dbReference>
<keyword evidence="1" id="KW-1133">Transmembrane helix</keyword>
<dbReference type="SUPFAM" id="SSF54523">
    <property type="entry name" value="Pili subunits"/>
    <property type="match status" value="1"/>
</dbReference>
<dbReference type="InterPro" id="IPR014911">
    <property type="entry name" value="PilS_N"/>
</dbReference>
<dbReference type="AlphaFoldDB" id="A0A4R3LXJ8"/>
<keyword evidence="1" id="KW-0812">Transmembrane</keyword>
<dbReference type="Pfam" id="PF08805">
    <property type="entry name" value="PilS"/>
    <property type="match status" value="1"/>
</dbReference>
<gene>
    <name evidence="3" type="ORF">EDC26_11092</name>
</gene>
<dbReference type="Proteomes" id="UP000295525">
    <property type="component" value="Unassembled WGS sequence"/>
</dbReference>
<keyword evidence="4" id="KW-1185">Reference proteome</keyword>
<name>A0A4R3LXJ8_9BURK</name>
<dbReference type="OrthoDB" id="8683788at2"/>
<evidence type="ECO:0000256" key="1">
    <source>
        <dbReference type="SAM" id="Phobius"/>
    </source>
</evidence>
<evidence type="ECO:0000259" key="2">
    <source>
        <dbReference type="Pfam" id="PF08805"/>
    </source>
</evidence>
<organism evidence="3 4">
    <name type="scientific">Paralcaligenes ureilyticus</name>
    <dbReference type="NCBI Taxonomy" id="627131"/>
    <lineage>
        <taxon>Bacteria</taxon>
        <taxon>Pseudomonadati</taxon>
        <taxon>Pseudomonadota</taxon>
        <taxon>Betaproteobacteria</taxon>
        <taxon>Burkholderiales</taxon>
        <taxon>Alcaligenaceae</taxon>
        <taxon>Paralcaligenes</taxon>
    </lineage>
</organism>
<feature type="domain" description="Type 4 secretion system PilS N-terminal" evidence="2">
    <location>
        <begin position="120"/>
        <end position="199"/>
    </location>
</feature>